<evidence type="ECO:0000313" key="2">
    <source>
        <dbReference type="EMBL" id="KAK9909605.1"/>
    </source>
</evidence>
<name>A0ABR2YR85_9CHLO</name>
<proteinExistence type="predicted"/>
<evidence type="ECO:0000313" key="3">
    <source>
        <dbReference type="Proteomes" id="UP001491310"/>
    </source>
</evidence>
<sequence>MVASAAQAPAVNVPEGDGGCGLRDLCPQDKKKVAKVIRQVVDLQQELEVQRSRSQDHLDQTEQLKQLREKNKEVVKENAGLRSKLAHALALLRMYQHKEAAVVGLDIVVISEVALVNCKAAA</sequence>
<dbReference type="EMBL" id="JALJOT010000006">
    <property type="protein sequence ID" value="KAK9909605.1"/>
    <property type="molecule type" value="Genomic_DNA"/>
</dbReference>
<organism evidence="2 3">
    <name type="scientific">Coccomyxa subellipsoidea</name>
    <dbReference type="NCBI Taxonomy" id="248742"/>
    <lineage>
        <taxon>Eukaryota</taxon>
        <taxon>Viridiplantae</taxon>
        <taxon>Chlorophyta</taxon>
        <taxon>core chlorophytes</taxon>
        <taxon>Trebouxiophyceae</taxon>
        <taxon>Trebouxiophyceae incertae sedis</taxon>
        <taxon>Coccomyxaceae</taxon>
        <taxon>Coccomyxa</taxon>
    </lineage>
</organism>
<dbReference type="Proteomes" id="UP001491310">
    <property type="component" value="Unassembled WGS sequence"/>
</dbReference>
<keyword evidence="3" id="KW-1185">Reference proteome</keyword>
<reference evidence="2 3" key="1">
    <citation type="journal article" date="2024" name="Nat. Commun.">
        <title>Phylogenomics reveals the evolutionary origins of lichenization in chlorophyte algae.</title>
        <authorList>
            <person name="Puginier C."/>
            <person name="Libourel C."/>
            <person name="Otte J."/>
            <person name="Skaloud P."/>
            <person name="Haon M."/>
            <person name="Grisel S."/>
            <person name="Petersen M."/>
            <person name="Berrin J.G."/>
            <person name="Delaux P.M."/>
            <person name="Dal Grande F."/>
            <person name="Keller J."/>
        </authorList>
    </citation>
    <scope>NUCLEOTIDE SEQUENCE [LARGE SCALE GENOMIC DNA]</scope>
    <source>
        <strain evidence="2 3">SAG 216-7</strain>
    </source>
</reference>
<gene>
    <name evidence="2" type="ORF">WJX75_004864</name>
</gene>
<protein>
    <recommendedName>
        <fullName evidence="4">BZIP domain-containing protein</fullName>
    </recommendedName>
</protein>
<keyword evidence="1" id="KW-0175">Coiled coil</keyword>
<accession>A0ABR2YR85</accession>
<feature type="coiled-coil region" evidence="1">
    <location>
        <begin position="33"/>
        <end position="84"/>
    </location>
</feature>
<evidence type="ECO:0008006" key="4">
    <source>
        <dbReference type="Google" id="ProtNLM"/>
    </source>
</evidence>
<comment type="caution">
    <text evidence="2">The sequence shown here is derived from an EMBL/GenBank/DDBJ whole genome shotgun (WGS) entry which is preliminary data.</text>
</comment>
<evidence type="ECO:0000256" key="1">
    <source>
        <dbReference type="SAM" id="Coils"/>
    </source>
</evidence>